<gene>
    <name evidence="3" type="ORF">SAMN02745174_00357</name>
</gene>
<keyword evidence="4" id="KW-1185">Reference proteome</keyword>
<dbReference type="AlphaFoldDB" id="A0A1T4K7C1"/>
<dbReference type="CDD" id="cd05563">
    <property type="entry name" value="PTS_IIB_ascorbate"/>
    <property type="match status" value="1"/>
</dbReference>
<organism evidence="3 4">
    <name type="scientific">Cetobacterium ceti</name>
    <dbReference type="NCBI Taxonomy" id="180163"/>
    <lineage>
        <taxon>Bacteria</taxon>
        <taxon>Fusobacteriati</taxon>
        <taxon>Fusobacteriota</taxon>
        <taxon>Fusobacteriia</taxon>
        <taxon>Fusobacteriales</taxon>
        <taxon>Fusobacteriaceae</taxon>
        <taxon>Cetobacterium</taxon>
    </lineage>
</organism>
<feature type="domain" description="PTS EIIB type-2" evidence="2">
    <location>
        <begin position="1"/>
        <end position="89"/>
    </location>
</feature>
<dbReference type="InterPro" id="IPR013011">
    <property type="entry name" value="PTS_EIIB_2"/>
</dbReference>
<dbReference type="RefSeq" id="WP_078692893.1">
    <property type="nucleotide sequence ID" value="NZ_FUWX01000004.1"/>
</dbReference>
<dbReference type="Pfam" id="PF02302">
    <property type="entry name" value="PTS_IIB"/>
    <property type="match status" value="1"/>
</dbReference>
<name>A0A1T4K7C1_9FUSO</name>
<dbReference type="GO" id="GO:0008982">
    <property type="term" value="F:protein-N(PI)-phosphohistidine-sugar phosphotransferase activity"/>
    <property type="evidence" value="ECO:0007669"/>
    <property type="project" value="InterPro"/>
</dbReference>
<dbReference type="Gene3D" id="3.40.50.2300">
    <property type="match status" value="1"/>
</dbReference>
<dbReference type="GO" id="GO:0009401">
    <property type="term" value="P:phosphoenolpyruvate-dependent sugar phosphotransferase system"/>
    <property type="evidence" value="ECO:0007669"/>
    <property type="project" value="InterPro"/>
</dbReference>
<keyword evidence="1" id="KW-0808">Transferase</keyword>
<evidence type="ECO:0000313" key="3">
    <source>
        <dbReference type="EMBL" id="SJZ38213.1"/>
    </source>
</evidence>
<dbReference type="Proteomes" id="UP000191153">
    <property type="component" value="Unassembled WGS sequence"/>
</dbReference>
<evidence type="ECO:0000313" key="4">
    <source>
        <dbReference type="Proteomes" id="UP000191153"/>
    </source>
</evidence>
<sequence length="91" mass="9820">MKIVAVCGSGLGSSFMLEMNIKKVLKELGVTAEVEHTDLGSATEGSADLFVMATDIANSCSLKNKIALSSIINMKELKEKLEEEFKNRGIL</sequence>
<dbReference type="PROSITE" id="PS51099">
    <property type="entry name" value="PTS_EIIB_TYPE_2"/>
    <property type="match status" value="1"/>
</dbReference>
<evidence type="ECO:0000256" key="1">
    <source>
        <dbReference type="ARBA" id="ARBA00022679"/>
    </source>
</evidence>
<protein>
    <submittedName>
        <fullName evidence="3">PTS system IIB component, L-Asc family</fullName>
    </submittedName>
</protein>
<dbReference type="InterPro" id="IPR003501">
    <property type="entry name" value="PTS_EIIB_2/3"/>
</dbReference>
<dbReference type="SUPFAM" id="SSF52794">
    <property type="entry name" value="PTS system IIB component-like"/>
    <property type="match status" value="1"/>
</dbReference>
<accession>A0A1T4K7C1</accession>
<dbReference type="EMBL" id="FUWX01000004">
    <property type="protein sequence ID" value="SJZ38213.1"/>
    <property type="molecule type" value="Genomic_DNA"/>
</dbReference>
<dbReference type="OrthoDB" id="6603449at2"/>
<proteinExistence type="predicted"/>
<evidence type="ECO:0000259" key="2">
    <source>
        <dbReference type="PROSITE" id="PS51099"/>
    </source>
</evidence>
<reference evidence="3 4" key="1">
    <citation type="submission" date="2017-02" db="EMBL/GenBank/DDBJ databases">
        <authorList>
            <person name="Peterson S.W."/>
        </authorList>
    </citation>
    <scope>NUCLEOTIDE SEQUENCE [LARGE SCALE GENOMIC DNA]</scope>
    <source>
        <strain evidence="3 4">ATCC 700028</strain>
    </source>
</reference>
<dbReference type="InterPro" id="IPR036095">
    <property type="entry name" value="PTS_EIIB-like_sf"/>
</dbReference>
<dbReference type="STRING" id="180163.SAMN02745174_00357"/>